<keyword evidence="2" id="KW-1185">Reference proteome</keyword>
<reference evidence="1" key="2">
    <citation type="submission" date="2025-09" db="UniProtKB">
        <authorList>
            <consortium name="Ensembl"/>
        </authorList>
    </citation>
    <scope>IDENTIFICATION</scope>
</reference>
<dbReference type="Proteomes" id="UP000694540">
    <property type="component" value="Unplaced"/>
</dbReference>
<dbReference type="Ensembl" id="ENSCWAT00000011961.1">
    <property type="protein sequence ID" value="ENSCWAP00000010984.1"/>
    <property type="gene ID" value="ENSCWAG00000008588.1"/>
</dbReference>
<evidence type="ECO:0000313" key="2">
    <source>
        <dbReference type="Proteomes" id="UP000694540"/>
    </source>
</evidence>
<dbReference type="AlphaFoldDB" id="A0A8C3YGP5"/>
<sequence>MQKRKSRTWRTDFGVWGPYLPAPSLFISKGVWIIIMSQKLSCIHSSSCLPSWNLQSLRISSVMWECKCQCECVES</sequence>
<proteinExistence type="predicted"/>
<accession>A0A8C3YGP5</accession>
<protein>
    <submittedName>
        <fullName evidence="1">Uncharacterized protein</fullName>
    </submittedName>
</protein>
<reference evidence="1" key="1">
    <citation type="submission" date="2025-08" db="UniProtKB">
        <authorList>
            <consortium name="Ensembl"/>
        </authorList>
    </citation>
    <scope>IDENTIFICATION</scope>
</reference>
<organism evidence="1 2">
    <name type="scientific">Catagonus wagneri</name>
    <name type="common">Chacoan peccary</name>
    <dbReference type="NCBI Taxonomy" id="51154"/>
    <lineage>
        <taxon>Eukaryota</taxon>
        <taxon>Metazoa</taxon>
        <taxon>Chordata</taxon>
        <taxon>Craniata</taxon>
        <taxon>Vertebrata</taxon>
        <taxon>Euteleostomi</taxon>
        <taxon>Mammalia</taxon>
        <taxon>Eutheria</taxon>
        <taxon>Laurasiatheria</taxon>
        <taxon>Artiodactyla</taxon>
        <taxon>Suina</taxon>
        <taxon>Tayassuidae</taxon>
        <taxon>Catagonus</taxon>
    </lineage>
</organism>
<name>A0A8C3YGP5_9CETA</name>
<evidence type="ECO:0000313" key="1">
    <source>
        <dbReference type="Ensembl" id="ENSCWAP00000010984.1"/>
    </source>
</evidence>